<gene>
    <name evidence="2" type="ORF">J2S49_000680</name>
</gene>
<feature type="transmembrane region" description="Helical" evidence="1">
    <location>
        <begin position="12"/>
        <end position="30"/>
    </location>
</feature>
<accession>A0ABT9NA69</accession>
<proteinExistence type="predicted"/>
<keyword evidence="1" id="KW-1133">Transmembrane helix</keyword>
<sequence>MGFLFNPIVETILTGLLSLFFLTYVYASYPRQGKPKKGRRQAPRQKWSRELKVFLITGLLFAISTFAGIMDMLTN</sequence>
<feature type="transmembrane region" description="Helical" evidence="1">
    <location>
        <begin position="51"/>
        <end position="70"/>
    </location>
</feature>
<dbReference type="Proteomes" id="UP001235966">
    <property type="component" value="Unassembled WGS sequence"/>
</dbReference>
<evidence type="ECO:0000256" key="1">
    <source>
        <dbReference type="SAM" id="Phobius"/>
    </source>
</evidence>
<dbReference type="EMBL" id="JAUSQW010000001">
    <property type="protein sequence ID" value="MDP9800604.1"/>
    <property type="molecule type" value="Genomic_DNA"/>
</dbReference>
<reference evidence="2 3" key="1">
    <citation type="submission" date="2023-07" db="EMBL/GenBank/DDBJ databases">
        <title>Sequencing the genomes of 1000 actinobacteria strains.</title>
        <authorList>
            <person name="Klenk H.-P."/>
        </authorList>
    </citation>
    <scope>NUCLEOTIDE SEQUENCE [LARGE SCALE GENOMIC DNA]</scope>
    <source>
        <strain evidence="2 3">DSM 102162</strain>
    </source>
</reference>
<name>A0ABT9NA69_9ACTO</name>
<comment type="caution">
    <text evidence="2">The sequence shown here is derived from an EMBL/GenBank/DDBJ whole genome shotgun (WGS) entry which is preliminary data.</text>
</comment>
<keyword evidence="3" id="KW-1185">Reference proteome</keyword>
<protein>
    <submittedName>
        <fullName evidence="2">Uncharacterized protein</fullName>
    </submittedName>
</protein>
<organism evidence="2 3">
    <name type="scientific">Arcanobacterium wilhelmae</name>
    <dbReference type="NCBI Taxonomy" id="1803177"/>
    <lineage>
        <taxon>Bacteria</taxon>
        <taxon>Bacillati</taxon>
        <taxon>Actinomycetota</taxon>
        <taxon>Actinomycetes</taxon>
        <taxon>Actinomycetales</taxon>
        <taxon>Actinomycetaceae</taxon>
        <taxon>Arcanobacterium</taxon>
    </lineage>
</organism>
<evidence type="ECO:0000313" key="2">
    <source>
        <dbReference type="EMBL" id="MDP9800604.1"/>
    </source>
</evidence>
<evidence type="ECO:0000313" key="3">
    <source>
        <dbReference type="Proteomes" id="UP001235966"/>
    </source>
</evidence>
<keyword evidence="1" id="KW-0812">Transmembrane</keyword>
<keyword evidence="1" id="KW-0472">Membrane</keyword>
<dbReference type="RefSeq" id="WP_278057966.1">
    <property type="nucleotide sequence ID" value="NZ_CP121247.1"/>
</dbReference>